<comment type="caution">
    <text evidence="3">The sequence shown here is derived from an EMBL/GenBank/DDBJ whole genome shotgun (WGS) entry which is preliminary data.</text>
</comment>
<dbReference type="GO" id="GO:0016746">
    <property type="term" value="F:acyltransferase activity"/>
    <property type="evidence" value="ECO:0007669"/>
    <property type="project" value="UniProtKB-KW"/>
</dbReference>
<name>A0ABS5ZA45_9GAMM</name>
<feature type="transmembrane region" description="Helical" evidence="1">
    <location>
        <begin position="12"/>
        <end position="35"/>
    </location>
</feature>
<keyword evidence="1" id="KW-0472">Membrane</keyword>
<keyword evidence="1" id="KW-0812">Transmembrane</keyword>
<evidence type="ECO:0000259" key="2">
    <source>
        <dbReference type="SMART" id="SM00563"/>
    </source>
</evidence>
<keyword evidence="1" id="KW-1133">Transmembrane helix</keyword>
<feature type="domain" description="Phospholipid/glycerol acyltransferase" evidence="2">
    <location>
        <begin position="89"/>
        <end position="231"/>
    </location>
</feature>
<sequence>MLYFLPSTIRGCVAGLLLVLNTLTLCWPLFFITLLKLIVPIQRWRAWCAQISIRIAELWMTLNSGWIHLTQKPKWHIEGLEQLQKDGWYLVTSNHQSWADITILQHTLNGRIPMLKFFLKQELIWVPFIGLCWWALDFPFMKRYSREYLDKHPEKKGKDLETTRKACKKFRNTPVAIFNFLEGTRFTPQKHRDQQSPYQFLLKPKAGGIGFVLGAMGDQLKSMLNITIYYPSKYRSYWDFLCGKFRNVVIKIEQVEIPTELKNKDYTNDQEFREQFQLWVSELWQKKDQLLTDIHHQYHQKAHTKS</sequence>
<accession>A0ABS5ZA45</accession>
<evidence type="ECO:0000313" key="4">
    <source>
        <dbReference type="Proteomes" id="UP000690515"/>
    </source>
</evidence>
<keyword evidence="3" id="KW-0808">Transferase</keyword>
<dbReference type="PANTHER" id="PTHR10983:SF16">
    <property type="entry name" value="LYSOCARDIOLIPIN ACYLTRANSFERASE 1"/>
    <property type="match status" value="1"/>
</dbReference>
<organism evidence="3 4">
    <name type="scientific">Zooshikella harenae</name>
    <dbReference type="NCBI Taxonomy" id="2827238"/>
    <lineage>
        <taxon>Bacteria</taxon>
        <taxon>Pseudomonadati</taxon>
        <taxon>Pseudomonadota</taxon>
        <taxon>Gammaproteobacteria</taxon>
        <taxon>Oceanospirillales</taxon>
        <taxon>Zooshikellaceae</taxon>
        <taxon>Zooshikella</taxon>
    </lineage>
</organism>
<reference evidence="3 4" key="1">
    <citation type="submission" date="2021-04" db="EMBL/GenBank/DDBJ databases">
        <authorList>
            <person name="Pira H."/>
            <person name="Risdian C."/>
            <person name="Wink J."/>
        </authorList>
    </citation>
    <scope>NUCLEOTIDE SEQUENCE [LARGE SCALE GENOMIC DNA]</scope>
    <source>
        <strain evidence="3 4">WH53</strain>
    </source>
</reference>
<dbReference type="EMBL" id="JAGSOY010000005">
    <property type="protein sequence ID" value="MBU2710191.1"/>
    <property type="molecule type" value="Genomic_DNA"/>
</dbReference>
<dbReference type="SMART" id="SM00563">
    <property type="entry name" value="PlsC"/>
    <property type="match status" value="1"/>
</dbReference>
<keyword evidence="4" id="KW-1185">Reference proteome</keyword>
<evidence type="ECO:0000313" key="3">
    <source>
        <dbReference type="EMBL" id="MBU2710191.1"/>
    </source>
</evidence>
<evidence type="ECO:0000256" key="1">
    <source>
        <dbReference type="SAM" id="Phobius"/>
    </source>
</evidence>
<dbReference type="RefSeq" id="WP_215818354.1">
    <property type="nucleotide sequence ID" value="NZ_JAGSOY010000005.1"/>
</dbReference>
<proteinExistence type="predicted"/>
<dbReference type="Pfam" id="PF01553">
    <property type="entry name" value="Acyltransferase"/>
    <property type="match status" value="1"/>
</dbReference>
<dbReference type="SUPFAM" id="SSF69593">
    <property type="entry name" value="Glycerol-3-phosphate (1)-acyltransferase"/>
    <property type="match status" value="1"/>
</dbReference>
<dbReference type="InterPro" id="IPR002123">
    <property type="entry name" value="Plipid/glycerol_acylTrfase"/>
</dbReference>
<dbReference type="Proteomes" id="UP000690515">
    <property type="component" value="Unassembled WGS sequence"/>
</dbReference>
<protein>
    <submittedName>
        <fullName evidence="3">Acyltransferase</fullName>
    </submittedName>
</protein>
<dbReference type="CDD" id="cd07990">
    <property type="entry name" value="LPLAT_LCLAT1-like"/>
    <property type="match status" value="1"/>
</dbReference>
<dbReference type="NCBIfam" id="NF010621">
    <property type="entry name" value="PRK14014.1"/>
    <property type="match status" value="1"/>
</dbReference>
<gene>
    <name evidence="3" type="ORF">KCG35_03890</name>
</gene>
<dbReference type="PANTHER" id="PTHR10983">
    <property type="entry name" value="1-ACYLGLYCEROL-3-PHOSPHATE ACYLTRANSFERASE-RELATED"/>
    <property type="match status" value="1"/>
</dbReference>
<keyword evidence="3" id="KW-0012">Acyltransferase</keyword>